<evidence type="ECO:0000313" key="2">
    <source>
        <dbReference type="EMBL" id="RZC66659.1"/>
    </source>
</evidence>
<gene>
    <name evidence="2" type="ORF">C5167_010350</name>
</gene>
<evidence type="ECO:0000313" key="3">
    <source>
        <dbReference type="Proteomes" id="UP000316621"/>
    </source>
</evidence>
<protein>
    <recommendedName>
        <fullName evidence="4">Transmembrane protein</fullName>
    </recommendedName>
</protein>
<evidence type="ECO:0000256" key="1">
    <source>
        <dbReference type="SAM" id="Phobius"/>
    </source>
</evidence>
<dbReference type="EMBL" id="CM010720">
    <property type="protein sequence ID" value="RZC66659.1"/>
    <property type="molecule type" value="Genomic_DNA"/>
</dbReference>
<organism evidence="2 3">
    <name type="scientific">Papaver somniferum</name>
    <name type="common">Opium poppy</name>
    <dbReference type="NCBI Taxonomy" id="3469"/>
    <lineage>
        <taxon>Eukaryota</taxon>
        <taxon>Viridiplantae</taxon>
        <taxon>Streptophyta</taxon>
        <taxon>Embryophyta</taxon>
        <taxon>Tracheophyta</taxon>
        <taxon>Spermatophyta</taxon>
        <taxon>Magnoliopsida</taxon>
        <taxon>Ranunculales</taxon>
        <taxon>Papaveraceae</taxon>
        <taxon>Papaveroideae</taxon>
        <taxon>Papaver</taxon>
    </lineage>
</organism>
<name>A0A4Y7K422_PAPSO</name>
<accession>A0A4Y7K422</accession>
<dbReference type="Proteomes" id="UP000316621">
    <property type="component" value="Chromosome 6"/>
</dbReference>
<dbReference type="AlphaFoldDB" id="A0A4Y7K422"/>
<dbReference type="PANTHER" id="PTHR33306:SF7">
    <property type="entry name" value="EXPRESSED PROTEIN"/>
    <property type="match status" value="1"/>
</dbReference>
<feature type="transmembrane region" description="Helical" evidence="1">
    <location>
        <begin position="20"/>
        <end position="42"/>
    </location>
</feature>
<dbReference type="Gramene" id="RZC66659">
    <property type="protein sequence ID" value="RZC66659"/>
    <property type="gene ID" value="C5167_010350"/>
</dbReference>
<keyword evidence="3" id="KW-1185">Reference proteome</keyword>
<dbReference type="PANTHER" id="PTHR33306">
    <property type="entry name" value="EXPRESSED PROTEIN-RELATED-RELATED"/>
    <property type="match status" value="1"/>
</dbReference>
<feature type="transmembrane region" description="Helical" evidence="1">
    <location>
        <begin position="101"/>
        <end position="119"/>
    </location>
</feature>
<feature type="transmembrane region" description="Helical" evidence="1">
    <location>
        <begin position="54"/>
        <end position="72"/>
    </location>
</feature>
<keyword evidence="1" id="KW-0472">Membrane</keyword>
<keyword evidence="1" id="KW-0812">Transmembrane</keyword>
<sequence length="179" mass="20639">MAYRNSQSSSIFQVFTLNPLPYPVLIILSVISIFLGISWYYSYEDVLEEAEEQISWVVKASPIVLLIIVQWLSTIENPERLFARSPYERRRRIHNIPSEGAQPWIVAAIIVILLVMVSYQSTFQDGWLIKVIKNMTTTEVQITEVQTSETEWTDDCRYKIISKSNTIHKATPQDELPAS</sequence>
<reference evidence="2 3" key="1">
    <citation type="journal article" date="2018" name="Science">
        <title>The opium poppy genome and morphinan production.</title>
        <authorList>
            <person name="Guo L."/>
            <person name="Winzer T."/>
            <person name="Yang X."/>
            <person name="Li Y."/>
            <person name="Ning Z."/>
            <person name="He Z."/>
            <person name="Teodor R."/>
            <person name="Lu Y."/>
            <person name="Bowser T.A."/>
            <person name="Graham I.A."/>
            <person name="Ye K."/>
        </authorList>
    </citation>
    <scope>NUCLEOTIDE SEQUENCE [LARGE SCALE GENOMIC DNA]</scope>
    <source>
        <strain evidence="3">cv. HN1</strain>
        <tissue evidence="2">Leaves</tissue>
    </source>
</reference>
<dbReference type="STRING" id="3469.A0A4Y7K422"/>
<keyword evidence="1" id="KW-1133">Transmembrane helix</keyword>
<evidence type="ECO:0008006" key="4">
    <source>
        <dbReference type="Google" id="ProtNLM"/>
    </source>
</evidence>
<proteinExistence type="predicted"/>
<dbReference type="OMA" id="FLGMSWY"/>